<proteinExistence type="inferred from homology"/>
<evidence type="ECO:0000256" key="1">
    <source>
        <dbReference type="ARBA" id="ARBA00004613"/>
    </source>
</evidence>
<keyword evidence="9" id="KW-0732">Signal</keyword>
<evidence type="ECO:0000256" key="3">
    <source>
        <dbReference type="ARBA" id="ARBA00022525"/>
    </source>
</evidence>
<dbReference type="PANTHER" id="PTHR24276:SF96">
    <property type="entry name" value="PEPTIDASE S1 DOMAIN-CONTAINING PROTEIN"/>
    <property type="match status" value="1"/>
</dbReference>
<evidence type="ECO:0000256" key="8">
    <source>
        <dbReference type="RuleBase" id="RU363034"/>
    </source>
</evidence>
<keyword evidence="4 8" id="KW-0645">Protease</keyword>
<keyword evidence="3" id="KW-0964">Secreted</keyword>
<dbReference type="SUPFAM" id="SSF50494">
    <property type="entry name" value="Trypsin-like serine proteases"/>
    <property type="match status" value="1"/>
</dbReference>
<accession>A0AAN7PP94</accession>
<keyword evidence="12" id="KW-1185">Reference proteome</keyword>
<dbReference type="SMART" id="SM00020">
    <property type="entry name" value="Tryp_SPc"/>
    <property type="match status" value="1"/>
</dbReference>
<evidence type="ECO:0000256" key="2">
    <source>
        <dbReference type="ARBA" id="ARBA00007664"/>
    </source>
</evidence>
<dbReference type="InterPro" id="IPR050430">
    <property type="entry name" value="Peptidase_S1"/>
</dbReference>
<comment type="subcellular location">
    <subcellularLocation>
        <location evidence="1">Secreted</location>
    </subcellularLocation>
</comment>
<keyword evidence="5 8" id="KW-0378">Hydrolase</keyword>
<organism evidence="11 12">
    <name type="scientific">Aquatica leii</name>
    <dbReference type="NCBI Taxonomy" id="1421715"/>
    <lineage>
        <taxon>Eukaryota</taxon>
        <taxon>Metazoa</taxon>
        <taxon>Ecdysozoa</taxon>
        <taxon>Arthropoda</taxon>
        <taxon>Hexapoda</taxon>
        <taxon>Insecta</taxon>
        <taxon>Pterygota</taxon>
        <taxon>Neoptera</taxon>
        <taxon>Endopterygota</taxon>
        <taxon>Coleoptera</taxon>
        <taxon>Polyphaga</taxon>
        <taxon>Elateriformia</taxon>
        <taxon>Elateroidea</taxon>
        <taxon>Lampyridae</taxon>
        <taxon>Luciolinae</taxon>
        <taxon>Aquatica</taxon>
    </lineage>
</organism>
<dbReference type="PROSITE" id="PS00134">
    <property type="entry name" value="TRYPSIN_HIS"/>
    <property type="match status" value="1"/>
</dbReference>
<dbReference type="Pfam" id="PF00089">
    <property type="entry name" value="Trypsin"/>
    <property type="match status" value="1"/>
</dbReference>
<dbReference type="InterPro" id="IPR001254">
    <property type="entry name" value="Trypsin_dom"/>
</dbReference>
<evidence type="ECO:0000256" key="7">
    <source>
        <dbReference type="ARBA" id="ARBA00023157"/>
    </source>
</evidence>
<dbReference type="GO" id="GO:0005576">
    <property type="term" value="C:extracellular region"/>
    <property type="evidence" value="ECO:0007669"/>
    <property type="project" value="UniProtKB-SubCell"/>
</dbReference>
<dbReference type="EMBL" id="JARPUR010000007">
    <property type="protein sequence ID" value="KAK4872347.1"/>
    <property type="molecule type" value="Genomic_DNA"/>
</dbReference>
<dbReference type="PROSITE" id="PS00135">
    <property type="entry name" value="TRYPSIN_SER"/>
    <property type="match status" value="1"/>
</dbReference>
<dbReference type="Proteomes" id="UP001353858">
    <property type="component" value="Unassembled WGS sequence"/>
</dbReference>
<evidence type="ECO:0000256" key="5">
    <source>
        <dbReference type="ARBA" id="ARBA00022801"/>
    </source>
</evidence>
<comment type="caution">
    <text evidence="11">The sequence shown here is derived from an EMBL/GenBank/DDBJ whole genome shotgun (WGS) entry which is preliminary data.</text>
</comment>
<keyword evidence="7" id="KW-1015">Disulfide bond</keyword>
<dbReference type="FunFam" id="2.40.10.10:FF:000047">
    <property type="entry name" value="Trypsin eta"/>
    <property type="match status" value="1"/>
</dbReference>
<dbReference type="InterPro" id="IPR033116">
    <property type="entry name" value="TRYPSIN_SER"/>
</dbReference>
<keyword evidence="6 8" id="KW-0720">Serine protease</keyword>
<feature type="chain" id="PRO_5042821477" description="Peptidase S1 domain-containing protein" evidence="9">
    <location>
        <begin position="16"/>
        <end position="249"/>
    </location>
</feature>
<comment type="similarity">
    <text evidence="2">Belongs to the peptidase S1 family.</text>
</comment>
<reference evidence="12" key="1">
    <citation type="submission" date="2023-01" db="EMBL/GenBank/DDBJ databases">
        <title>Key to firefly adult light organ development and bioluminescence: homeobox transcription factors regulate luciferase expression and transportation to peroxisome.</title>
        <authorList>
            <person name="Fu X."/>
        </authorList>
    </citation>
    <scope>NUCLEOTIDE SEQUENCE [LARGE SCALE GENOMIC DNA]</scope>
</reference>
<dbReference type="InterPro" id="IPR001314">
    <property type="entry name" value="Peptidase_S1A"/>
</dbReference>
<dbReference type="CDD" id="cd00190">
    <property type="entry name" value="Tryp_SPc"/>
    <property type="match status" value="1"/>
</dbReference>
<sequence length="249" mass="26971">MKIFLILLFVAEAFSFTPHRTPTQWKIVGGGMAATGEFPYQISLRINGKHACGGSILNPNTILTAAHCIVSGPESMQVVTGTNLISGDGDVYNVRSVTTHEDYNAAKFTNDIALLHLSSNIKYNDLVQPIGLDSSVVGANVKCVLSGWGLTSYPGSASTDLRYIRLKTISNKACAEKHSSSKYPITDEEVCTYNRVDEGVCRGDSGGPLVTEQKQIGIVSWGKACARGYPDVFTRVSAYVDWIEKNLNN</sequence>
<evidence type="ECO:0000313" key="11">
    <source>
        <dbReference type="EMBL" id="KAK4872347.1"/>
    </source>
</evidence>
<dbReference type="InterPro" id="IPR018114">
    <property type="entry name" value="TRYPSIN_HIS"/>
</dbReference>
<evidence type="ECO:0000256" key="9">
    <source>
        <dbReference type="SAM" id="SignalP"/>
    </source>
</evidence>
<evidence type="ECO:0000256" key="4">
    <source>
        <dbReference type="ARBA" id="ARBA00022670"/>
    </source>
</evidence>
<dbReference type="PROSITE" id="PS50240">
    <property type="entry name" value="TRYPSIN_DOM"/>
    <property type="match status" value="1"/>
</dbReference>
<evidence type="ECO:0000259" key="10">
    <source>
        <dbReference type="PROSITE" id="PS50240"/>
    </source>
</evidence>
<evidence type="ECO:0000313" key="12">
    <source>
        <dbReference type="Proteomes" id="UP001353858"/>
    </source>
</evidence>
<gene>
    <name evidence="11" type="ORF">RN001_014376</name>
</gene>
<dbReference type="InterPro" id="IPR009003">
    <property type="entry name" value="Peptidase_S1_PA"/>
</dbReference>
<dbReference type="Gene3D" id="2.40.10.10">
    <property type="entry name" value="Trypsin-like serine proteases"/>
    <property type="match status" value="2"/>
</dbReference>
<name>A0AAN7PP94_9COLE</name>
<dbReference type="GO" id="GO:0016485">
    <property type="term" value="P:protein processing"/>
    <property type="evidence" value="ECO:0007669"/>
    <property type="project" value="UniProtKB-ARBA"/>
</dbReference>
<dbReference type="AlphaFoldDB" id="A0AAN7PP94"/>
<feature type="domain" description="Peptidase S1" evidence="10">
    <location>
        <begin position="27"/>
        <end position="248"/>
    </location>
</feature>
<feature type="signal peptide" evidence="9">
    <location>
        <begin position="1"/>
        <end position="15"/>
    </location>
</feature>
<protein>
    <recommendedName>
        <fullName evidence="10">Peptidase S1 domain-containing protein</fullName>
    </recommendedName>
</protein>
<evidence type="ECO:0000256" key="6">
    <source>
        <dbReference type="ARBA" id="ARBA00022825"/>
    </source>
</evidence>
<dbReference type="InterPro" id="IPR043504">
    <property type="entry name" value="Peptidase_S1_PA_chymotrypsin"/>
</dbReference>
<dbReference type="PRINTS" id="PR00722">
    <property type="entry name" value="CHYMOTRYPSIN"/>
</dbReference>
<dbReference type="PANTHER" id="PTHR24276">
    <property type="entry name" value="POLYSERASE-RELATED"/>
    <property type="match status" value="1"/>
</dbReference>
<dbReference type="GO" id="GO:0004252">
    <property type="term" value="F:serine-type endopeptidase activity"/>
    <property type="evidence" value="ECO:0007669"/>
    <property type="project" value="InterPro"/>
</dbReference>